<comment type="subunit">
    <text evidence="17">Homotetramer.</text>
</comment>
<dbReference type="GO" id="GO:0110051">
    <property type="term" value="P:metabolite repair"/>
    <property type="evidence" value="ECO:0007669"/>
    <property type="project" value="TreeGrafter"/>
</dbReference>
<dbReference type="Gene3D" id="3.40.1190.20">
    <property type="match status" value="1"/>
</dbReference>
<evidence type="ECO:0000256" key="16">
    <source>
        <dbReference type="ARBA" id="ARBA00049209"/>
    </source>
</evidence>
<evidence type="ECO:0000256" key="11">
    <source>
        <dbReference type="ARBA" id="ARBA00023235"/>
    </source>
</evidence>
<dbReference type="GO" id="GO:0046496">
    <property type="term" value="P:nicotinamide nucleotide metabolic process"/>
    <property type="evidence" value="ECO:0007669"/>
    <property type="project" value="UniProtKB-UniRule"/>
</dbReference>
<evidence type="ECO:0000256" key="17">
    <source>
        <dbReference type="HAMAP-Rule" id="MF_01965"/>
    </source>
</evidence>
<dbReference type="PANTHER" id="PTHR12592">
    <property type="entry name" value="ATP-DEPENDENT (S)-NAD(P)H-HYDRATE DEHYDRATASE FAMILY MEMBER"/>
    <property type="match status" value="1"/>
</dbReference>
<keyword evidence="11 18" id="KW-0413">Isomerase</keyword>
<evidence type="ECO:0000256" key="6">
    <source>
        <dbReference type="ARBA" id="ARBA00022741"/>
    </source>
</evidence>
<keyword evidence="23" id="KW-1185">Reference proteome</keyword>
<evidence type="ECO:0000256" key="4">
    <source>
        <dbReference type="ARBA" id="ARBA00009524"/>
    </source>
</evidence>
<evidence type="ECO:0000256" key="8">
    <source>
        <dbReference type="ARBA" id="ARBA00022857"/>
    </source>
</evidence>
<evidence type="ECO:0000256" key="5">
    <source>
        <dbReference type="ARBA" id="ARBA00022723"/>
    </source>
</evidence>
<evidence type="ECO:0000256" key="7">
    <source>
        <dbReference type="ARBA" id="ARBA00022840"/>
    </source>
</evidence>
<comment type="function">
    <text evidence="14 19">Bifunctional enzyme that catalyzes the epimerization of the S- and R-forms of NAD(P)HX and the dehydration of the S-form of NAD(P)HX at the expense of ADP, which is converted to AMP. This allows the repair of both epimers of NAD(P)HX, a damaged form of NAD(P)H that is a result of enzymatic or heat-dependent hydration.</text>
</comment>
<gene>
    <name evidence="17" type="primary">nnrD</name>
    <name evidence="18" type="synonym">nnrE</name>
    <name evidence="22" type="ORF">FRZ32_11575</name>
</gene>
<evidence type="ECO:0000256" key="12">
    <source>
        <dbReference type="ARBA" id="ARBA00023239"/>
    </source>
</evidence>
<comment type="catalytic activity">
    <reaction evidence="15 17 19">
        <text>(6S)-NADHX + ADP = AMP + phosphate + NADH + H(+)</text>
        <dbReference type="Rhea" id="RHEA:32223"/>
        <dbReference type="ChEBI" id="CHEBI:15378"/>
        <dbReference type="ChEBI" id="CHEBI:43474"/>
        <dbReference type="ChEBI" id="CHEBI:57945"/>
        <dbReference type="ChEBI" id="CHEBI:64074"/>
        <dbReference type="ChEBI" id="CHEBI:456215"/>
        <dbReference type="ChEBI" id="CHEBI:456216"/>
        <dbReference type="EC" id="4.2.1.136"/>
    </reaction>
</comment>
<dbReference type="PIRSF" id="PIRSF017184">
    <property type="entry name" value="Nnr"/>
    <property type="match status" value="1"/>
</dbReference>
<dbReference type="HAMAP" id="MF_01965">
    <property type="entry name" value="NADHX_dehydratase"/>
    <property type="match status" value="1"/>
</dbReference>
<comment type="catalytic activity">
    <reaction evidence="1 18 19">
        <text>(6R)-NADHX = (6S)-NADHX</text>
        <dbReference type="Rhea" id="RHEA:32215"/>
        <dbReference type="ChEBI" id="CHEBI:64074"/>
        <dbReference type="ChEBI" id="CHEBI:64075"/>
        <dbReference type="EC" id="5.1.99.6"/>
    </reaction>
</comment>
<sequence length="460" mass="45738">MKGRVILTAGEMRAAEARSIAAGTSVETLMERAGQAAAAAIRRFAGPMPALVLCGPGNNGGDGYVVARALAAAGQDVRVAATGEPKTAAASAARAAWGREVHALADVEPAPLLIDSLFGTGLTRGLLRDAAAELEALAGMARITAAIDLPSGISTDDGAILSPVPDCDLTVTFQTLKPAHLLQPAARHMGRIVVADIGIEAASDLHEIARPRLAAPGPESHKFTRGLVTVIAGGMAGAGALSAGAALRAGAGAVRLQAREPVHGVAAAIIQTPGDPLDRIDDKRIGALLLGPGLAPDDEGRALFEAAAGSGHPLVLDAGALRILADGAALPAAGPTAILTPHEGEFAALFGEDGGSKVERARAAAAKVGAVIVYKGPDTVVAAPDGRAAIHAATAHWLATAGAGDVLAGTIAAMRAAGMAAFEAACAGIWLHGRAAALAGPFLIADDLIAHLPAACAECL</sequence>
<reference evidence="22 23" key="1">
    <citation type="journal article" date="2015" name="J. Microbiol.">
        <title>Sphingosinicella ginsenosidimutans sp. nov., with ginsenoside converting activity.</title>
        <authorList>
            <person name="Kim J.K."/>
            <person name="Kang M.S."/>
            <person name="Park S.C."/>
            <person name="Kim K.M."/>
            <person name="Choi K."/>
            <person name="Yoon M.H."/>
            <person name="Im W.T."/>
        </authorList>
    </citation>
    <scope>NUCLEOTIDE SEQUENCE [LARGE SCALE GENOMIC DNA]</scope>
    <source>
        <strain evidence="22 23">BS-11</strain>
    </source>
</reference>
<dbReference type="InterPro" id="IPR029056">
    <property type="entry name" value="Ribokinase-like"/>
</dbReference>
<dbReference type="SUPFAM" id="SSF64153">
    <property type="entry name" value="YjeF N-terminal domain-like"/>
    <property type="match status" value="1"/>
</dbReference>
<dbReference type="Proteomes" id="UP000321249">
    <property type="component" value="Unassembled WGS sequence"/>
</dbReference>
<comment type="caution">
    <text evidence="18">Lacks conserved residue(s) required for the propagation of feature annotation.</text>
</comment>
<dbReference type="InterPro" id="IPR030677">
    <property type="entry name" value="Nnr"/>
</dbReference>
<dbReference type="HAMAP" id="MF_01966">
    <property type="entry name" value="NADHX_epimerase"/>
    <property type="match status" value="1"/>
</dbReference>
<dbReference type="InterPro" id="IPR017953">
    <property type="entry name" value="Carbohydrate_kinase_pred_CS"/>
</dbReference>
<dbReference type="Pfam" id="PF01256">
    <property type="entry name" value="Carb_kinase"/>
    <property type="match status" value="1"/>
</dbReference>
<feature type="binding site" evidence="18">
    <location>
        <position position="148"/>
    </location>
    <ligand>
        <name>(6S)-NADPHX</name>
        <dbReference type="ChEBI" id="CHEBI:64076"/>
    </ligand>
</feature>
<dbReference type="EC" id="5.1.99.6" evidence="19"/>
<evidence type="ECO:0000259" key="20">
    <source>
        <dbReference type="PROSITE" id="PS51383"/>
    </source>
</evidence>
<organism evidence="22 23">
    <name type="scientific">Allosphingosinicella ginsenosidimutans</name>
    <dbReference type="NCBI Taxonomy" id="1176539"/>
    <lineage>
        <taxon>Bacteria</taxon>
        <taxon>Pseudomonadati</taxon>
        <taxon>Pseudomonadota</taxon>
        <taxon>Alphaproteobacteria</taxon>
        <taxon>Sphingomonadales</taxon>
        <taxon>Sphingomonadaceae</taxon>
        <taxon>Allosphingosinicella</taxon>
    </lineage>
</organism>
<dbReference type="PROSITE" id="PS51385">
    <property type="entry name" value="YJEF_N"/>
    <property type="match status" value="1"/>
</dbReference>
<proteinExistence type="inferred from homology"/>
<dbReference type="EC" id="4.2.1.136" evidence="19"/>
<dbReference type="PROSITE" id="PS01050">
    <property type="entry name" value="YJEF_C_2"/>
    <property type="match status" value="1"/>
</dbReference>
<accession>A0A5C6TWV9</accession>
<keyword evidence="9 18" id="KW-0630">Potassium</keyword>
<keyword evidence="6 17" id="KW-0547">Nucleotide-binding</keyword>
<name>A0A5C6TWV9_9SPHN</name>
<evidence type="ECO:0000256" key="10">
    <source>
        <dbReference type="ARBA" id="ARBA00023027"/>
    </source>
</evidence>
<feature type="binding site" evidence="18">
    <location>
        <position position="115"/>
    </location>
    <ligand>
        <name>K(+)</name>
        <dbReference type="ChEBI" id="CHEBI:29103"/>
    </ligand>
</feature>
<evidence type="ECO:0000256" key="1">
    <source>
        <dbReference type="ARBA" id="ARBA00000013"/>
    </source>
</evidence>
<comment type="cofactor">
    <cofactor evidence="17">
        <name>Mg(2+)</name>
        <dbReference type="ChEBI" id="CHEBI:18420"/>
    </cofactor>
</comment>
<evidence type="ECO:0000256" key="2">
    <source>
        <dbReference type="ARBA" id="ARBA00000909"/>
    </source>
</evidence>
<feature type="domain" description="YjeF C-terminal" evidence="20">
    <location>
        <begin position="205"/>
        <end position="459"/>
    </location>
</feature>
<keyword evidence="12 17" id="KW-0456">Lyase</keyword>
<feature type="domain" description="YjeF N-terminal" evidence="21">
    <location>
        <begin position="12"/>
        <end position="205"/>
    </location>
</feature>
<feature type="binding site" evidence="17">
    <location>
        <position position="342"/>
    </location>
    <ligand>
        <name>(6S)-NADPHX</name>
        <dbReference type="ChEBI" id="CHEBI:64076"/>
    </ligand>
</feature>
<comment type="catalytic activity">
    <reaction evidence="16 17 19">
        <text>(6S)-NADPHX + ADP = AMP + phosphate + NADPH + H(+)</text>
        <dbReference type="Rhea" id="RHEA:32235"/>
        <dbReference type="ChEBI" id="CHEBI:15378"/>
        <dbReference type="ChEBI" id="CHEBI:43474"/>
        <dbReference type="ChEBI" id="CHEBI:57783"/>
        <dbReference type="ChEBI" id="CHEBI:64076"/>
        <dbReference type="ChEBI" id="CHEBI:456215"/>
        <dbReference type="ChEBI" id="CHEBI:456216"/>
        <dbReference type="EC" id="4.2.1.136"/>
    </reaction>
</comment>
<dbReference type="InterPro" id="IPR004443">
    <property type="entry name" value="YjeF_N_dom"/>
</dbReference>
<feature type="binding site" evidence="17">
    <location>
        <position position="405"/>
    </location>
    <ligand>
        <name>(6S)-NADPHX</name>
        <dbReference type="ChEBI" id="CHEBI:64076"/>
    </ligand>
</feature>
<evidence type="ECO:0000256" key="13">
    <source>
        <dbReference type="ARBA" id="ARBA00023268"/>
    </source>
</evidence>
<keyword evidence="5 18" id="KW-0479">Metal-binding</keyword>
<comment type="similarity">
    <text evidence="4 19">In the C-terminal section; belongs to the NnrD/CARKD family.</text>
</comment>
<evidence type="ECO:0000259" key="21">
    <source>
        <dbReference type="PROSITE" id="PS51385"/>
    </source>
</evidence>
<keyword evidence="13" id="KW-0511">Multifunctional enzyme</keyword>
<feature type="binding site" evidence="18">
    <location>
        <position position="151"/>
    </location>
    <ligand>
        <name>K(+)</name>
        <dbReference type="ChEBI" id="CHEBI:29103"/>
    </ligand>
</feature>
<dbReference type="GO" id="GO:0005524">
    <property type="term" value="F:ATP binding"/>
    <property type="evidence" value="ECO:0007669"/>
    <property type="project" value="UniProtKB-UniRule"/>
</dbReference>
<feature type="binding site" evidence="17">
    <location>
        <position position="238"/>
    </location>
    <ligand>
        <name>(6S)-NADPHX</name>
        <dbReference type="ChEBI" id="CHEBI:64076"/>
    </ligand>
</feature>
<dbReference type="GO" id="GO:0052856">
    <property type="term" value="F:NAD(P)HX epimerase activity"/>
    <property type="evidence" value="ECO:0007669"/>
    <property type="project" value="UniProtKB-UniRule"/>
</dbReference>
<dbReference type="NCBIfam" id="TIGR00197">
    <property type="entry name" value="yjeF_nterm"/>
    <property type="match status" value="1"/>
</dbReference>
<feature type="binding site" evidence="18">
    <location>
        <position position="59"/>
    </location>
    <ligand>
        <name>K(+)</name>
        <dbReference type="ChEBI" id="CHEBI:29103"/>
    </ligand>
</feature>
<dbReference type="EMBL" id="VOQQ01000001">
    <property type="protein sequence ID" value="TXC64238.1"/>
    <property type="molecule type" value="Genomic_DNA"/>
</dbReference>
<dbReference type="Pfam" id="PF03853">
    <property type="entry name" value="YjeF_N"/>
    <property type="match status" value="1"/>
</dbReference>
<dbReference type="InterPro" id="IPR036652">
    <property type="entry name" value="YjeF_N_dom_sf"/>
</dbReference>
<dbReference type="NCBIfam" id="TIGR00196">
    <property type="entry name" value="yjeF_cterm"/>
    <property type="match status" value="1"/>
</dbReference>
<evidence type="ECO:0000313" key="22">
    <source>
        <dbReference type="EMBL" id="TXC64238.1"/>
    </source>
</evidence>
<comment type="similarity">
    <text evidence="3 19">In the N-terminal section; belongs to the NnrE/AIBP family.</text>
</comment>
<evidence type="ECO:0000256" key="18">
    <source>
        <dbReference type="HAMAP-Rule" id="MF_01966"/>
    </source>
</evidence>
<keyword evidence="10 17" id="KW-0520">NAD</keyword>
<comment type="similarity">
    <text evidence="18">Belongs to the NnrE/AIBP family.</text>
</comment>
<comment type="caution">
    <text evidence="22">The sequence shown here is derived from an EMBL/GenBank/DDBJ whole genome shotgun (WGS) entry which is preliminary data.</text>
</comment>
<dbReference type="OrthoDB" id="9806925at2"/>
<feature type="binding site" evidence="17">
    <location>
        <position position="404"/>
    </location>
    <ligand>
        <name>AMP</name>
        <dbReference type="ChEBI" id="CHEBI:456215"/>
    </ligand>
</feature>
<keyword evidence="8 17" id="KW-0521">NADP</keyword>
<evidence type="ECO:0000256" key="3">
    <source>
        <dbReference type="ARBA" id="ARBA00006001"/>
    </source>
</evidence>
<evidence type="ECO:0000256" key="14">
    <source>
        <dbReference type="ARBA" id="ARBA00025153"/>
    </source>
</evidence>
<comment type="function">
    <text evidence="17">Catalyzes the dehydration of the S-form of NAD(P)HX at the expense of ADP, which is converted to AMP. Together with NAD(P)HX epimerase, which catalyzes the epimerization of the S- and R-forms, the enzyme allows the repair of both epimers of NAD(P)HX, a damaged form of NAD(P)H that is a result of enzymatic or heat-dependent hydration.</text>
</comment>
<comment type="similarity">
    <text evidence="17">Belongs to the NnrD/CARKD family.</text>
</comment>
<feature type="binding site" evidence="17">
    <location>
        <begin position="375"/>
        <end position="379"/>
    </location>
    <ligand>
        <name>AMP</name>
        <dbReference type="ChEBI" id="CHEBI:456215"/>
    </ligand>
</feature>
<dbReference type="GO" id="GO:0046872">
    <property type="term" value="F:metal ion binding"/>
    <property type="evidence" value="ECO:0007669"/>
    <property type="project" value="UniProtKB-UniRule"/>
</dbReference>
<dbReference type="PANTHER" id="PTHR12592:SF0">
    <property type="entry name" value="ATP-DEPENDENT (S)-NAD(P)H-HYDRATE DEHYDRATASE"/>
    <property type="match status" value="1"/>
</dbReference>
<dbReference type="AlphaFoldDB" id="A0A5C6TWV9"/>
<keyword evidence="7 17" id="KW-0067">ATP-binding</keyword>
<dbReference type="PROSITE" id="PS51383">
    <property type="entry name" value="YJEF_C_3"/>
    <property type="match status" value="1"/>
</dbReference>
<dbReference type="GO" id="GO:0052855">
    <property type="term" value="F:ADP-dependent NAD(P)H-hydrate dehydratase activity"/>
    <property type="evidence" value="ECO:0007669"/>
    <property type="project" value="UniProtKB-UniRule"/>
</dbReference>
<dbReference type="SUPFAM" id="SSF53613">
    <property type="entry name" value="Ribokinase-like"/>
    <property type="match status" value="1"/>
</dbReference>
<evidence type="ECO:0000313" key="23">
    <source>
        <dbReference type="Proteomes" id="UP000321249"/>
    </source>
</evidence>
<comment type="function">
    <text evidence="18">Catalyzes the epimerization of the S- and R-forms of NAD(P)HX, a damaged form of NAD(P)H that is a result of enzymatic or heat-dependent hydration. This is a prerequisite for the S-specific NAD(P)H-hydrate dehydratase to allow the repair of both epimers of NAD(P)HX.</text>
</comment>
<feature type="binding site" evidence="17">
    <location>
        <position position="293"/>
    </location>
    <ligand>
        <name>(6S)-NADPHX</name>
        <dbReference type="ChEBI" id="CHEBI:64076"/>
    </ligand>
</feature>
<dbReference type="CDD" id="cd01171">
    <property type="entry name" value="YXKO-related"/>
    <property type="match status" value="1"/>
</dbReference>
<dbReference type="Gene3D" id="3.40.50.10260">
    <property type="entry name" value="YjeF N-terminal domain"/>
    <property type="match status" value="1"/>
</dbReference>
<dbReference type="RefSeq" id="WP_147043645.1">
    <property type="nucleotide sequence ID" value="NZ_BAABIR010000001.1"/>
</dbReference>
<evidence type="ECO:0000256" key="19">
    <source>
        <dbReference type="PIRNR" id="PIRNR017184"/>
    </source>
</evidence>
<comment type="cofactor">
    <cofactor evidence="18 19">
        <name>K(+)</name>
        <dbReference type="ChEBI" id="CHEBI:29103"/>
    </cofactor>
    <text evidence="18 19">Binds 1 potassium ion per subunit.</text>
</comment>
<feature type="binding site" evidence="18">
    <location>
        <begin position="58"/>
        <end position="62"/>
    </location>
    <ligand>
        <name>(6S)-NADPHX</name>
        <dbReference type="ChEBI" id="CHEBI:64076"/>
    </ligand>
</feature>
<evidence type="ECO:0000256" key="15">
    <source>
        <dbReference type="ARBA" id="ARBA00048238"/>
    </source>
</evidence>
<evidence type="ECO:0000256" key="9">
    <source>
        <dbReference type="ARBA" id="ARBA00022958"/>
    </source>
</evidence>
<dbReference type="InterPro" id="IPR000631">
    <property type="entry name" value="CARKD"/>
</dbReference>
<comment type="catalytic activity">
    <reaction evidence="2 18 19">
        <text>(6R)-NADPHX = (6S)-NADPHX</text>
        <dbReference type="Rhea" id="RHEA:32227"/>
        <dbReference type="ChEBI" id="CHEBI:64076"/>
        <dbReference type="ChEBI" id="CHEBI:64077"/>
        <dbReference type="EC" id="5.1.99.6"/>
    </reaction>
</comment>
<protein>
    <recommendedName>
        <fullName evidence="19">Bifunctional NAD(P)H-hydrate repair enzyme</fullName>
    </recommendedName>
    <alternativeName>
        <fullName evidence="19">Nicotinamide nucleotide repair protein</fullName>
    </alternativeName>
    <domain>
        <recommendedName>
            <fullName evidence="19">ADP-dependent (S)-NAD(P)H-hydrate dehydratase</fullName>
            <ecNumber evidence="19">4.2.1.136</ecNumber>
        </recommendedName>
        <alternativeName>
            <fullName evidence="19">ADP-dependent NAD(P)HX dehydratase</fullName>
        </alternativeName>
    </domain>
    <domain>
        <recommendedName>
            <fullName evidence="19">NAD(P)H-hydrate epimerase</fullName>
            <ecNumber evidence="19">5.1.99.6</ecNumber>
        </recommendedName>
    </domain>
</protein>